<dbReference type="EMBL" id="JBEPTF010000004">
    <property type="protein sequence ID" value="MET4684955.1"/>
    <property type="molecule type" value="Genomic_DNA"/>
</dbReference>
<dbReference type="PANTHER" id="PTHR35796:SF3">
    <property type="entry name" value="BHLH DOMAIN-CONTAINING PROTEIN"/>
    <property type="match status" value="1"/>
</dbReference>
<reference evidence="2 3" key="1">
    <citation type="submission" date="2024-06" db="EMBL/GenBank/DDBJ databases">
        <title>Sorghum-associated microbial communities from plants grown in Nebraska, USA.</title>
        <authorList>
            <person name="Schachtman D."/>
        </authorList>
    </citation>
    <scope>NUCLEOTIDE SEQUENCE [LARGE SCALE GENOMIC DNA]</scope>
    <source>
        <strain evidence="2 3">2814</strain>
    </source>
</reference>
<sequence>MSLLNALMGNANAVDAQSVAAELTHILIPGEKVEHAYKLVRDLIVFTDKRLLLVDKQGVTGKKVEFHSIPYSKISHFSVETAGTLDMDSEMKVAVSGGHVFQKTFGRGVDIADVQRVLANYVLKHAD</sequence>
<dbReference type="RefSeq" id="WP_354089919.1">
    <property type="nucleotide sequence ID" value="NZ_JBEPTF010000004.1"/>
</dbReference>
<evidence type="ECO:0000313" key="2">
    <source>
        <dbReference type="EMBL" id="MET4684955.1"/>
    </source>
</evidence>
<keyword evidence="3" id="KW-1185">Reference proteome</keyword>
<dbReference type="Proteomes" id="UP001549313">
    <property type="component" value="Unassembled WGS sequence"/>
</dbReference>
<dbReference type="PANTHER" id="PTHR35796">
    <property type="entry name" value="HYPOTHETICAL CYTOSOLIC PROTEIN"/>
    <property type="match status" value="1"/>
</dbReference>
<dbReference type="SUPFAM" id="SSF50729">
    <property type="entry name" value="PH domain-like"/>
    <property type="match status" value="1"/>
</dbReference>
<evidence type="ECO:0000313" key="3">
    <source>
        <dbReference type="Proteomes" id="UP001549313"/>
    </source>
</evidence>
<comment type="caution">
    <text evidence="2">The sequence shown here is derived from an EMBL/GenBank/DDBJ whole genome shotgun (WGS) entry which is preliminary data.</text>
</comment>
<organism evidence="2 3">
    <name type="scientific">Brevundimonas faecalis</name>
    <dbReference type="NCBI Taxonomy" id="947378"/>
    <lineage>
        <taxon>Bacteria</taxon>
        <taxon>Pseudomonadati</taxon>
        <taxon>Pseudomonadota</taxon>
        <taxon>Alphaproteobacteria</taxon>
        <taxon>Caulobacterales</taxon>
        <taxon>Caulobacteraceae</taxon>
        <taxon>Brevundimonas</taxon>
    </lineage>
</organism>
<feature type="domain" description="Bacterial Pleckstrin homology" evidence="1">
    <location>
        <begin position="3"/>
        <end position="122"/>
    </location>
</feature>
<dbReference type="InterPro" id="IPR012544">
    <property type="entry name" value="PHb"/>
</dbReference>
<gene>
    <name evidence="2" type="ORF">ABIE19_002904</name>
</gene>
<evidence type="ECO:0000259" key="1">
    <source>
        <dbReference type="Pfam" id="PF08000"/>
    </source>
</evidence>
<proteinExistence type="predicted"/>
<dbReference type="Gene3D" id="2.30.29.50">
    <property type="entry name" value="Bacterial Pleckstrin homology domain"/>
    <property type="match status" value="1"/>
</dbReference>
<protein>
    <recommendedName>
        <fullName evidence="1">Bacterial Pleckstrin homology domain-containing protein</fullName>
    </recommendedName>
</protein>
<dbReference type="CDD" id="cd13225">
    <property type="entry name" value="PH-like_bacteria"/>
    <property type="match status" value="1"/>
</dbReference>
<dbReference type="Pfam" id="PF08000">
    <property type="entry name" value="bPH_1"/>
    <property type="match status" value="1"/>
</dbReference>
<accession>A0ABV2RES7</accession>
<name>A0ABV2RES7_9CAUL</name>
<dbReference type="InterPro" id="IPR037063">
    <property type="entry name" value="PHb_sf"/>
</dbReference>